<evidence type="ECO:0000313" key="6">
    <source>
        <dbReference type="Proteomes" id="UP000306147"/>
    </source>
</evidence>
<dbReference type="Pfam" id="PF00296">
    <property type="entry name" value="Bac_luciferase"/>
    <property type="match status" value="1"/>
</dbReference>
<organism evidence="5 6">
    <name type="scientific">Sphingomonas gei</name>
    <dbReference type="NCBI Taxonomy" id="1395960"/>
    <lineage>
        <taxon>Bacteria</taxon>
        <taxon>Pseudomonadati</taxon>
        <taxon>Pseudomonadota</taxon>
        <taxon>Alphaproteobacteria</taxon>
        <taxon>Sphingomonadales</taxon>
        <taxon>Sphingomonadaceae</taxon>
        <taxon>Sphingomonas</taxon>
    </lineage>
</organism>
<sequence>THEAAREALDAARAGLAPAPTVLDLNETAPWDAQPSTSPDPASLGLTSRNLAYIIYTSGSTGTPKGVMVEHGGVVNLILDVRHWSDLPDRPVILSLTAISFDIFGLELFTPLARGGSVALAANACRHDAQAFSAAVAQHQPDLVQATPSSWRLLSAASVDIPTVLCGGEELPADVAISLAAIARQVVNVYGPTETTIWSSAHMLANDDRRPSIGRPISNTRIYLLDAQLQPIPLGAVGEMFIGGAGVARGYLNRPELTAERFIASPFVAGDRLYKTGDLARYLPDGNIEFLGRNDHQVKIRGFRIELGEIEARLLEYPGVAQASVIAREDSTGDKRLVAYVIATDSKERSNLPETPATKFSLFYFGSDSSGAGERYKFYIESAKFADSNGLNAIWTPERHFHDVGGLYPNPAILSASLATVTQNLQLRAGSVVLPLHNVVRVAEEWSVIDNLSGGRVGMAIASGWHPRDFVLAPDSFASRRQVMREGIATLKDLWNGRSIELPDGEGRSSTVRIFPDPVQHDLPLWITAAGNPETFRYAGEIGSNVLTHLLGQSIGSLHHNIAIYRQARADHGHDPAAGQVTLMVHTYLGNDASATLETARTPFIDYILQHVDLLTSALKEADFEANLNSPEGRQRIAEFAFERYTRTASLIGTPQGSARLVRQLQSASVNEIACFIDWMGAEEALAALPSLVELKELTCIPPLDPAELQRWLRKVLPHDVTPTAFVQLEQFPLTPNGKLDRHALPAPDGEAYARHTYEAPVGEIEQALAAIWSELLGIERISRHDNFFELGGHSLLAVKLLARLAQLKLTTDVRTLFAAPVLAELAAALGSFSEAALPPIPSVPRVGPLALSFAQQRLWFLDQLEGASATYNIP</sequence>
<dbReference type="GO" id="GO:0009366">
    <property type="term" value="C:enterobactin synthetase complex"/>
    <property type="evidence" value="ECO:0007669"/>
    <property type="project" value="TreeGrafter"/>
</dbReference>
<dbReference type="Gene3D" id="3.30.300.30">
    <property type="match status" value="1"/>
</dbReference>
<evidence type="ECO:0000256" key="2">
    <source>
        <dbReference type="ARBA" id="ARBA00022450"/>
    </source>
</evidence>
<dbReference type="GO" id="GO:0047527">
    <property type="term" value="F:2,3-dihydroxybenzoate-serine ligase activity"/>
    <property type="evidence" value="ECO:0007669"/>
    <property type="project" value="TreeGrafter"/>
</dbReference>
<dbReference type="PROSITE" id="PS00455">
    <property type="entry name" value="AMP_BINDING"/>
    <property type="match status" value="1"/>
</dbReference>
<dbReference type="PANTHER" id="PTHR45527:SF1">
    <property type="entry name" value="FATTY ACID SYNTHASE"/>
    <property type="match status" value="1"/>
</dbReference>
<dbReference type="GO" id="GO:0031177">
    <property type="term" value="F:phosphopantetheine binding"/>
    <property type="evidence" value="ECO:0007669"/>
    <property type="project" value="TreeGrafter"/>
</dbReference>
<dbReference type="InterPro" id="IPR036661">
    <property type="entry name" value="Luciferase-like_sf"/>
</dbReference>
<dbReference type="GO" id="GO:0016705">
    <property type="term" value="F:oxidoreductase activity, acting on paired donors, with incorporation or reduction of molecular oxygen"/>
    <property type="evidence" value="ECO:0007669"/>
    <property type="project" value="InterPro"/>
</dbReference>
<dbReference type="GO" id="GO:0005829">
    <property type="term" value="C:cytosol"/>
    <property type="evidence" value="ECO:0007669"/>
    <property type="project" value="TreeGrafter"/>
</dbReference>
<dbReference type="InterPro" id="IPR036736">
    <property type="entry name" value="ACP-like_sf"/>
</dbReference>
<comment type="caution">
    <text evidence="5">The sequence shown here is derived from an EMBL/GenBank/DDBJ whole genome shotgun (WGS) entry which is preliminary data.</text>
</comment>
<dbReference type="InterPro" id="IPR010071">
    <property type="entry name" value="AA_adenyl_dom"/>
</dbReference>
<dbReference type="FunFam" id="1.10.1200.10:FF:000005">
    <property type="entry name" value="Nonribosomal peptide synthetase 1"/>
    <property type="match status" value="1"/>
</dbReference>
<keyword evidence="6" id="KW-1185">Reference proteome</keyword>
<dbReference type="RefSeq" id="WP_135965824.1">
    <property type="nucleotide sequence ID" value="NZ_SRXT01000016.1"/>
</dbReference>
<keyword evidence="3" id="KW-0597">Phosphoprotein</keyword>
<dbReference type="Proteomes" id="UP000306147">
    <property type="component" value="Unassembled WGS sequence"/>
</dbReference>
<dbReference type="PROSITE" id="PS50075">
    <property type="entry name" value="CARRIER"/>
    <property type="match status" value="1"/>
</dbReference>
<dbReference type="Gene3D" id="3.40.50.12780">
    <property type="entry name" value="N-terminal domain of ligase-like"/>
    <property type="match status" value="1"/>
</dbReference>
<dbReference type="GO" id="GO:0009239">
    <property type="term" value="P:enterobactin biosynthetic process"/>
    <property type="evidence" value="ECO:0007669"/>
    <property type="project" value="TreeGrafter"/>
</dbReference>
<dbReference type="GO" id="GO:0043041">
    <property type="term" value="P:amino acid activation for nonribosomal peptide biosynthetic process"/>
    <property type="evidence" value="ECO:0007669"/>
    <property type="project" value="TreeGrafter"/>
</dbReference>
<accession>A0A4S1WXE4</accession>
<dbReference type="InterPro" id="IPR009081">
    <property type="entry name" value="PP-bd_ACP"/>
</dbReference>
<dbReference type="InterPro" id="IPR011251">
    <property type="entry name" value="Luciferase-like_dom"/>
</dbReference>
<keyword evidence="2" id="KW-0596">Phosphopantetheine</keyword>
<gene>
    <name evidence="5" type="ORF">E5A73_21060</name>
</gene>
<dbReference type="SUPFAM" id="SSF56801">
    <property type="entry name" value="Acetyl-CoA synthetase-like"/>
    <property type="match status" value="1"/>
</dbReference>
<dbReference type="CDD" id="cd05930">
    <property type="entry name" value="A_NRPS"/>
    <property type="match status" value="1"/>
</dbReference>
<dbReference type="Gene3D" id="1.10.1200.10">
    <property type="entry name" value="ACP-like"/>
    <property type="match status" value="1"/>
</dbReference>
<feature type="non-terminal residue" evidence="5">
    <location>
        <position position="875"/>
    </location>
</feature>
<dbReference type="SUPFAM" id="SSF47336">
    <property type="entry name" value="ACP-like"/>
    <property type="match status" value="1"/>
</dbReference>
<reference evidence="5 6" key="1">
    <citation type="submission" date="2019-04" db="EMBL/GenBank/DDBJ databases">
        <title>Sphingomonas psychrotolerans sp. nov., isolated from soil in the Tianshan Mountains, Xinjiang, China.</title>
        <authorList>
            <person name="Luo Y."/>
            <person name="Sheng H."/>
        </authorList>
    </citation>
    <scope>NUCLEOTIDE SEQUENCE [LARGE SCALE GENOMIC DNA]</scope>
    <source>
        <strain evidence="5 6">ZFGT-11</strain>
    </source>
</reference>
<dbReference type="Gene3D" id="3.30.559.10">
    <property type="entry name" value="Chloramphenicol acetyltransferase-like domain"/>
    <property type="match status" value="1"/>
</dbReference>
<evidence type="ECO:0000256" key="1">
    <source>
        <dbReference type="ARBA" id="ARBA00001957"/>
    </source>
</evidence>
<dbReference type="InterPro" id="IPR006162">
    <property type="entry name" value="Ppantetheine_attach_site"/>
</dbReference>
<dbReference type="OrthoDB" id="9778690at2"/>
<dbReference type="InterPro" id="IPR024011">
    <property type="entry name" value="Biosynth_lucif-like_mOase_dom"/>
</dbReference>
<dbReference type="PANTHER" id="PTHR45527">
    <property type="entry name" value="NONRIBOSOMAL PEPTIDE SYNTHETASE"/>
    <property type="match status" value="1"/>
</dbReference>
<name>A0A4S1WXE4_9SPHN</name>
<dbReference type="SUPFAM" id="SSF51679">
    <property type="entry name" value="Bacterial luciferase-like"/>
    <property type="match status" value="1"/>
</dbReference>
<evidence type="ECO:0000313" key="5">
    <source>
        <dbReference type="EMBL" id="TGX48201.1"/>
    </source>
</evidence>
<feature type="non-terminal residue" evidence="5">
    <location>
        <position position="1"/>
    </location>
</feature>
<feature type="domain" description="Carrier" evidence="4">
    <location>
        <begin position="760"/>
        <end position="834"/>
    </location>
</feature>
<dbReference type="Pfam" id="PF00501">
    <property type="entry name" value="AMP-binding"/>
    <property type="match status" value="1"/>
</dbReference>
<proteinExistence type="predicted"/>
<dbReference type="Gene3D" id="3.20.20.30">
    <property type="entry name" value="Luciferase-like domain"/>
    <property type="match status" value="1"/>
</dbReference>
<dbReference type="PROSITE" id="PS00012">
    <property type="entry name" value="PHOSPHOPANTETHEINE"/>
    <property type="match status" value="1"/>
</dbReference>
<dbReference type="Pfam" id="PF00550">
    <property type="entry name" value="PP-binding"/>
    <property type="match status" value="1"/>
</dbReference>
<dbReference type="InterPro" id="IPR042099">
    <property type="entry name" value="ANL_N_sf"/>
</dbReference>
<dbReference type="InterPro" id="IPR045851">
    <property type="entry name" value="AMP-bd_C_sf"/>
</dbReference>
<protein>
    <submittedName>
        <fullName evidence="5">Amino acid adenylation domain-containing protein</fullName>
    </submittedName>
</protein>
<dbReference type="InterPro" id="IPR020845">
    <property type="entry name" value="AMP-binding_CS"/>
</dbReference>
<dbReference type="NCBIfam" id="TIGR01733">
    <property type="entry name" value="AA-adenyl-dom"/>
    <property type="match status" value="1"/>
</dbReference>
<dbReference type="NCBIfam" id="TIGR04020">
    <property type="entry name" value="seco_metab_LLM"/>
    <property type="match status" value="1"/>
</dbReference>
<evidence type="ECO:0000259" key="4">
    <source>
        <dbReference type="PROSITE" id="PS50075"/>
    </source>
</evidence>
<dbReference type="InterPro" id="IPR000873">
    <property type="entry name" value="AMP-dep_synth/lig_dom"/>
</dbReference>
<dbReference type="InterPro" id="IPR023213">
    <property type="entry name" value="CAT-like_dom_sf"/>
</dbReference>
<comment type="cofactor">
    <cofactor evidence="1">
        <name>pantetheine 4'-phosphate</name>
        <dbReference type="ChEBI" id="CHEBI:47942"/>
    </cofactor>
</comment>
<dbReference type="FunFam" id="2.30.38.10:FF:000001">
    <property type="entry name" value="Non-ribosomal peptide synthetase PvdI"/>
    <property type="match status" value="1"/>
</dbReference>
<dbReference type="AlphaFoldDB" id="A0A4S1WXE4"/>
<evidence type="ECO:0000256" key="3">
    <source>
        <dbReference type="ARBA" id="ARBA00022553"/>
    </source>
</evidence>
<dbReference type="EMBL" id="SRXT01000016">
    <property type="protein sequence ID" value="TGX48201.1"/>
    <property type="molecule type" value="Genomic_DNA"/>
</dbReference>